<dbReference type="Pfam" id="PF22974">
    <property type="entry name" value="DUF7029"/>
    <property type="match status" value="1"/>
</dbReference>
<organism evidence="4 5">
    <name type="scientific">Aspergillus homomorphus (strain CBS 101889)</name>
    <dbReference type="NCBI Taxonomy" id="1450537"/>
    <lineage>
        <taxon>Eukaryota</taxon>
        <taxon>Fungi</taxon>
        <taxon>Dikarya</taxon>
        <taxon>Ascomycota</taxon>
        <taxon>Pezizomycotina</taxon>
        <taxon>Eurotiomycetes</taxon>
        <taxon>Eurotiomycetidae</taxon>
        <taxon>Eurotiales</taxon>
        <taxon>Aspergillaceae</taxon>
        <taxon>Aspergillus</taxon>
        <taxon>Aspergillus subgen. Circumdati</taxon>
    </lineage>
</organism>
<proteinExistence type="predicted"/>
<dbReference type="VEuPathDB" id="FungiDB:BO97DRAFT_445657"/>
<feature type="region of interest" description="Disordered" evidence="1">
    <location>
        <begin position="504"/>
        <end position="546"/>
    </location>
</feature>
<evidence type="ECO:0000256" key="1">
    <source>
        <dbReference type="SAM" id="MobiDB-lite"/>
    </source>
</evidence>
<dbReference type="Pfam" id="PF23865">
    <property type="entry name" value="DUF7223"/>
    <property type="match status" value="1"/>
</dbReference>
<dbReference type="AlphaFoldDB" id="A0A395HSG1"/>
<sequence length="586" mass="62777">MVRLFQNGLASGLVAYALYQRALSMDLQEIDSYETTTTNTEMKIAVSGSTTSSSALDLQNQHSFFWGGGSETDILGNFTVAMIEDYETILAMEAFKSMIQNVTCTNGTTASVTVAFQDSASYTYAKNAWNWLNEEDAHYVMLVAGAGQCGWNTIRQPFIMTGASFRDNINTARFTGNVTEWQDSVRNYAVKIAKPETDSQIAIAKRGVSMRKRGSSDKTIDIEKDFSFSDKPLFDKEGASLSAGCSTCKTAGEFDLVFEYGNFASGLLNLFTHSLKGSATLSPKGVSAYIEPKVKLSGNLTKSVADELNLVTIPVEGINIPKIITIGPMVKVALGWSIGPIDGEATIGMGVEMDIKDSAKAVLNLDQDAKNEISFDQSGWSPSVTTKDFTLDAKLEANVEIYGKVSVELELEVFNHGWEAGVYLQPYVGADLGLEASNKGVCSKDSSEYHYAVEVTPSAGVNLVADLASASDEANPISTWNIASIATTLSEKCFGFDKITSTTTTTTTSKTTSTKETSSKETGSSSHHASSATSKAHPSSAAAHATSTLIAHKTSTHIATHAATITASPSHKSRRTIVGGHGRRRH</sequence>
<dbReference type="STRING" id="1450537.A0A395HSG1"/>
<dbReference type="EMBL" id="KZ824306">
    <property type="protein sequence ID" value="RAL09174.1"/>
    <property type="molecule type" value="Genomic_DNA"/>
</dbReference>
<dbReference type="GeneID" id="37202861"/>
<dbReference type="OrthoDB" id="160645at2759"/>
<dbReference type="Proteomes" id="UP000248961">
    <property type="component" value="Unassembled WGS sequence"/>
</dbReference>
<dbReference type="RefSeq" id="XP_025548328.1">
    <property type="nucleotide sequence ID" value="XM_025698572.1"/>
</dbReference>
<dbReference type="InterPro" id="IPR055647">
    <property type="entry name" value="DUF7223"/>
</dbReference>
<evidence type="ECO:0000313" key="4">
    <source>
        <dbReference type="EMBL" id="RAL09174.1"/>
    </source>
</evidence>
<accession>A0A395HSG1</accession>
<gene>
    <name evidence="4" type="ORF">BO97DRAFT_445657</name>
</gene>
<reference evidence="4 5" key="1">
    <citation type="submission" date="2018-02" db="EMBL/GenBank/DDBJ databases">
        <title>The genomes of Aspergillus section Nigri reveals drivers in fungal speciation.</title>
        <authorList>
            <consortium name="DOE Joint Genome Institute"/>
            <person name="Vesth T.C."/>
            <person name="Nybo J."/>
            <person name="Theobald S."/>
            <person name="Brandl J."/>
            <person name="Frisvad J.C."/>
            <person name="Nielsen K.F."/>
            <person name="Lyhne E.K."/>
            <person name="Kogle M.E."/>
            <person name="Kuo A."/>
            <person name="Riley R."/>
            <person name="Clum A."/>
            <person name="Nolan M."/>
            <person name="Lipzen A."/>
            <person name="Salamov A."/>
            <person name="Henrissat B."/>
            <person name="Wiebenga A."/>
            <person name="De vries R.P."/>
            <person name="Grigoriev I.V."/>
            <person name="Mortensen U.H."/>
            <person name="Andersen M.R."/>
            <person name="Baker S.E."/>
        </authorList>
    </citation>
    <scope>NUCLEOTIDE SEQUENCE [LARGE SCALE GENOMIC DNA]</scope>
    <source>
        <strain evidence="4 5">CBS 101889</strain>
    </source>
</reference>
<evidence type="ECO:0000259" key="3">
    <source>
        <dbReference type="Pfam" id="PF23865"/>
    </source>
</evidence>
<feature type="compositionally biased region" description="Basic residues" evidence="1">
    <location>
        <begin position="571"/>
        <end position="586"/>
    </location>
</feature>
<evidence type="ECO:0000313" key="5">
    <source>
        <dbReference type="Proteomes" id="UP000248961"/>
    </source>
</evidence>
<name>A0A395HSG1_ASPHC</name>
<feature type="domain" description="DUF7029" evidence="2">
    <location>
        <begin position="84"/>
        <end position="188"/>
    </location>
</feature>
<dbReference type="InterPro" id="IPR054293">
    <property type="entry name" value="DUF7029"/>
</dbReference>
<feature type="domain" description="DUF7223" evidence="3">
    <location>
        <begin position="220"/>
        <end position="494"/>
    </location>
</feature>
<evidence type="ECO:0000259" key="2">
    <source>
        <dbReference type="Pfam" id="PF22974"/>
    </source>
</evidence>
<keyword evidence="5" id="KW-1185">Reference proteome</keyword>
<feature type="region of interest" description="Disordered" evidence="1">
    <location>
        <begin position="562"/>
        <end position="586"/>
    </location>
</feature>
<protein>
    <submittedName>
        <fullName evidence="4">Uncharacterized protein</fullName>
    </submittedName>
</protein>